<dbReference type="Gene3D" id="3.90.1150.10">
    <property type="entry name" value="Aspartate Aminotransferase, domain 1"/>
    <property type="match status" value="1"/>
</dbReference>
<dbReference type="SUPFAM" id="SSF53383">
    <property type="entry name" value="PLP-dependent transferases"/>
    <property type="match status" value="1"/>
</dbReference>
<evidence type="ECO:0000256" key="8">
    <source>
        <dbReference type="ARBA" id="ARBA00023014"/>
    </source>
</evidence>
<feature type="domain" description="Aminotransferase class V" evidence="10">
    <location>
        <begin position="4"/>
        <end position="147"/>
    </location>
</feature>
<keyword evidence="7" id="KW-0408">Iron</keyword>
<organism evidence="11 12">
    <name type="scientific">Eimeria maxima</name>
    <name type="common">Coccidian parasite</name>
    <dbReference type="NCBI Taxonomy" id="5804"/>
    <lineage>
        <taxon>Eukaryota</taxon>
        <taxon>Sar</taxon>
        <taxon>Alveolata</taxon>
        <taxon>Apicomplexa</taxon>
        <taxon>Conoidasida</taxon>
        <taxon>Coccidia</taxon>
        <taxon>Eucoccidiorida</taxon>
        <taxon>Eimeriorina</taxon>
        <taxon>Eimeriidae</taxon>
        <taxon>Eimeria</taxon>
    </lineage>
</organism>
<dbReference type="OrthoDB" id="10250117at2759"/>
<keyword evidence="4" id="KW-0808">Transferase</keyword>
<accession>U6M6G4</accession>
<dbReference type="Gene3D" id="1.10.260.50">
    <property type="match status" value="1"/>
</dbReference>
<dbReference type="PIRSF" id="PIRSF005572">
    <property type="entry name" value="NifS"/>
    <property type="match status" value="1"/>
</dbReference>
<evidence type="ECO:0000259" key="10">
    <source>
        <dbReference type="Pfam" id="PF00266"/>
    </source>
</evidence>
<evidence type="ECO:0000313" key="11">
    <source>
        <dbReference type="EMBL" id="CDJ59827.1"/>
    </source>
</evidence>
<comment type="similarity">
    <text evidence="2">Belongs to the class-V pyridoxal-phosphate-dependent aminotransferase family. NifS/IscS subfamily.</text>
</comment>
<dbReference type="EMBL" id="HG720885">
    <property type="protein sequence ID" value="CDJ59827.1"/>
    <property type="molecule type" value="Genomic_DNA"/>
</dbReference>
<dbReference type="Gene3D" id="3.40.640.10">
    <property type="entry name" value="Type I PLP-dependent aspartate aminotransferase-like (Major domain)"/>
    <property type="match status" value="1"/>
</dbReference>
<dbReference type="EC" id="2.8.1.7" evidence="3"/>
<dbReference type="AlphaFoldDB" id="U6M6G4"/>
<keyword evidence="8" id="KW-0411">Iron-sulfur</keyword>
<dbReference type="InterPro" id="IPR000192">
    <property type="entry name" value="Aminotrans_V_dom"/>
</dbReference>
<dbReference type="PROSITE" id="PS00595">
    <property type="entry name" value="AA_TRANSFER_CLASS_5"/>
    <property type="match status" value="1"/>
</dbReference>
<dbReference type="OMA" id="CHECKTA"/>
<gene>
    <name evidence="11" type="ORF">EMWEY_00025120</name>
</gene>
<dbReference type="GO" id="GO:0046872">
    <property type="term" value="F:metal ion binding"/>
    <property type="evidence" value="ECO:0007669"/>
    <property type="project" value="UniProtKB-KW"/>
</dbReference>
<reference evidence="11" key="2">
    <citation type="submission" date="2013-10" db="EMBL/GenBank/DDBJ databases">
        <authorList>
            <person name="Aslett M."/>
        </authorList>
    </citation>
    <scope>NUCLEOTIDE SEQUENCE [LARGE SCALE GENOMIC DNA]</scope>
    <source>
        <strain evidence="11">Weybridge</strain>
    </source>
</reference>
<dbReference type="GO" id="GO:0031071">
    <property type="term" value="F:cysteine desulfurase activity"/>
    <property type="evidence" value="ECO:0007669"/>
    <property type="project" value="UniProtKB-EC"/>
</dbReference>
<dbReference type="InterPro" id="IPR015421">
    <property type="entry name" value="PyrdxlP-dep_Trfase_major"/>
</dbReference>
<dbReference type="GeneID" id="25336498"/>
<evidence type="ECO:0000256" key="9">
    <source>
        <dbReference type="RuleBase" id="RU004504"/>
    </source>
</evidence>
<evidence type="ECO:0000256" key="3">
    <source>
        <dbReference type="ARBA" id="ARBA00012239"/>
    </source>
</evidence>
<evidence type="ECO:0000313" key="12">
    <source>
        <dbReference type="Proteomes" id="UP000030763"/>
    </source>
</evidence>
<protein>
    <recommendedName>
        <fullName evidence="3">cysteine desulfurase</fullName>
        <ecNumber evidence="3">2.8.1.7</ecNumber>
    </recommendedName>
</protein>
<proteinExistence type="inferred from homology"/>
<evidence type="ECO:0000256" key="4">
    <source>
        <dbReference type="ARBA" id="ARBA00022679"/>
    </source>
</evidence>
<dbReference type="InterPro" id="IPR016454">
    <property type="entry name" value="Cysteine_dSase"/>
</dbReference>
<name>U6M6G4_EIMMA</name>
<evidence type="ECO:0000256" key="5">
    <source>
        <dbReference type="ARBA" id="ARBA00022723"/>
    </source>
</evidence>
<keyword evidence="6" id="KW-0663">Pyridoxal phosphate</keyword>
<sequence length="324" mass="33879">MQLSPVSSDGLLDLQAFEALLTPDTALVSIPFANGEIGAVQPIDKVVAAVRRVCPSAFIHCDASQALGKVPVHPMDLDIDLLTIAGHKVYAPKGIGALYIRKGLQLSPLILGGGQERGLRGGTENVAFAMALGTACKLIKQSWEAAKWPLSPEAISAAAAAAAASTSVAATNGKCVQDDPPHPSKLAFVAKVFVDRLWASLEAKTSVQRQKLGSALRLNGPLGAADPSVQQQWLPGTIHLSVRGAYGFDIAKGLAEEERVFVSAGVSCHQGKTVSGTLLAMGHSSDWALGSLRISVGRDTSVSDAVKAAEKMATYLINHKLLHL</sequence>
<dbReference type="PANTHER" id="PTHR11601">
    <property type="entry name" value="CYSTEINE DESULFURYLASE FAMILY MEMBER"/>
    <property type="match status" value="1"/>
</dbReference>
<comment type="cofactor">
    <cofactor evidence="1 9">
        <name>pyridoxal 5'-phosphate</name>
        <dbReference type="ChEBI" id="CHEBI:597326"/>
    </cofactor>
</comment>
<evidence type="ECO:0000256" key="1">
    <source>
        <dbReference type="ARBA" id="ARBA00001933"/>
    </source>
</evidence>
<keyword evidence="5" id="KW-0479">Metal-binding</keyword>
<keyword evidence="12" id="KW-1185">Reference proteome</keyword>
<dbReference type="Proteomes" id="UP000030763">
    <property type="component" value="Unassembled WGS sequence"/>
</dbReference>
<dbReference type="InterPro" id="IPR015424">
    <property type="entry name" value="PyrdxlP-dep_Trfase"/>
</dbReference>
<dbReference type="GO" id="GO:0051536">
    <property type="term" value="F:iron-sulfur cluster binding"/>
    <property type="evidence" value="ECO:0007669"/>
    <property type="project" value="UniProtKB-KW"/>
</dbReference>
<reference evidence="11" key="1">
    <citation type="submission" date="2013-10" db="EMBL/GenBank/DDBJ databases">
        <title>Genomic analysis of the causative agents of coccidiosis in chickens.</title>
        <authorList>
            <person name="Reid A.J."/>
            <person name="Blake D."/>
            <person name="Billington K."/>
            <person name="Browne H."/>
            <person name="Dunn M."/>
            <person name="Hung S."/>
            <person name="Kawahara F."/>
            <person name="Miranda-Saavedra D."/>
            <person name="Mourier T."/>
            <person name="Nagra H."/>
            <person name="Otto T.D."/>
            <person name="Rawlings N."/>
            <person name="Sanchez A."/>
            <person name="Sanders M."/>
            <person name="Subramaniam C."/>
            <person name="Tay Y."/>
            <person name="Dear P."/>
            <person name="Doerig C."/>
            <person name="Gruber A."/>
            <person name="Parkinson J."/>
            <person name="Shirley M."/>
            <person name="Wan K.L."/>
            <person name="Berriman M."/>
            <person name="Tomley F."/>
            <person name="Pain A."/>
        </authorList>
    </citation>
    <scope>NUCLEOTIDE SEQUENCE [LARGE SCALE GENOMIC DNA]</scope>
    <source>
        <strain evidence="11">Weybridge</strain>
    </source>
</reference>
<evidence type="ECO:0000256" key="2">
    <source>
        <dbReference type="ARBA" id="ARBA00006490"/>
    </source>
</evidence>
<dbReference type="Pfam" id="PF00266">
    <property type="entry name" value="Aminotran_5"/>
    <property type="match status" value="1"/>
</dbReference>
<dbReference type="InterPro" id="IPR015422">
    <property type="entry name" value="PyrdxlP-dep_Trfase_small"/>
</dbReference>
<evidence type="ECO:0000256" key="7">
    <source>
        <dbReference type="ARBA" id="ARBA00023004"/>
    </source>
</evidence>
<dbReference type="InterPro" id="IPR020578">
    <property type="entry name" value="Aminotrans_V_PyrdxlP_BS"/>
</dbReference>
<evidence type="ECO:0000256" key="6">
    <source>
        <dbReference type="ARBA" id="ARBA00022898"/>
    </source>
</evidence>
<dbReference type="VEuPathDB" id="ToxoDB:EMWEY_00025120"/>
<dbReference type="RefSeq" id="XP_013336472.1">
    <property type="nucleotide sequence ID" value="XM_013481018.1"/>
</dbReference>
<dbReference type="PANTHER" id="PTHR11601:SF34">
    <property type="entry name" value="CYSTEINE DESULFURASE"/>
    <property type="match status" value="1"/>
</dbReference>